<dbReference type="Proteomes" id="UP000053110">
    <property type="component" value="Unassembled WGS sequence"/>
</dbReference>
<dbReference type="EMBL" id="UIGY01000157">
    <property type="protein sequence ID" value="SUZ11963.1"/>
    <property type="molecule type" value="Genomic_DNA"/>
</dbReference>
<protein>
    <submittedName>
        <fullName evidence="2">BgtE-10126</fullName>
    </submittedName>
    <submittedName>
        <fullName evidence="1">Putative secreted effector protein</fullName>
    </submittedName>
</protein>
<evidence type="ECO:0000313" key="1">
    <source>
        <dbReference type="EMBL" id="EPQ63383.1"/>
    </source>
</evidence>
<evidence type="ECO:0000313" key="3">
    <source>
        <dbReference type="Proteomes" id="UP000053110"/>
    </source>
</evidence>
<accession>A0A061HK71</accession>
<organism evidence="2">
    <name type="scientific">Blumeria graminis f. sp. tritici 96224</name>
    <dbReference type="NCBI Taxonomy" id="1268274"/>
    <lineage>
        <taxon>Eukaryota</taxon>
        <taxon>Fungi</taxon>
        <taxon>Dikarya</taxon>
        <taxon>Ascomycota</taxon>
        <taxon>Pezizomycotina</taxon>
        <taxon>Leotiomycetes</taxon>
        <taxon>Erysiphales</taxon>
        <taxon>Erysiphaceae</taxon>
        <taxon>Blumeria</taxon>
    </lineage>
</organism>
<reference evidence="2" key="3">
    <citation type="submission" date="2018-07" db="EMBL/GenBank/DDBJ databases">
        <authorList>
            <person name="Quirk P.G."/>
            <person name="Krulwich T.A."/>
        </authorList>
    </citation>
    <scope>NUCLEOTIDE SEQUENCE</scope>
    <source>
        <strain evidence="2">96224</strain>
    </source>
</reference>
<proteinExistence type="predicted"/>
<dbReference type="AlphaFoldDB" id="A0A061HK71"/>
<name>A0A061HK71_BLUGR</name>
<gene>
    <name evidence="1" type="ORF">BGT96224_E10126</name>
    <name evidence="2" type="ORF">BGT96224V2_LOCUS5128</name>
</gene>
<evidence type="ECO:0000313" key="2">
    <source>
        <dbReference type="EMBL" id="SUZ11963.1"/>
    </source>
</evidence>
<feature type="non-terminal residue" evidence="2">
    <location>
        <position position="155"/>
    </location>
</feature>
<reference evidence="1" key="2">
    <citation type="submission" date="2013-01" db="EMBL/GenBank/DDBJ databases">
        <title>The wheat powdery mildew genome reveals unique evolution of an obligate biotroph.</title>
        <authorList>
            <person name="Oberhaensli S."/>
            <person name="Wicker T."/>
            <person name="Keller B."/>
        </authorList>
    </citation>
    <scope>NUCLEOTIDE SEQUENCE</scope>
    <source>
        <strain evidence="1">96224</strain>
    </source>
</reference>
<dbReference type="EMBL" id="KE375124">
    <property type="protein sequence ID" value="EPQ63383.1"/>
    <property type="molecule type" value="Genomic_DNA"/>
</dbReference>
<dbReference type="OrthoDB" id="3604174at2759"/>
<reference evidence="3" key="1">
    <citation type="journal article" date="2013" name="Nat. Genet.">
        <title>The wheat powdery mildew genome shows the unique evolution of an obligate biotroph.</title>
        <authorList>
            <person name="Wicker T."/>
            <person name="Oberhaensli S."/>
            <person name="Parlange F."/>
            <person name="Buchmann J.P."/>
            <person name="Shatalina M."/>
            <person name="Roffler S."/>
            <person name="Ben-David R."/>
            <person name="Dolezel J."/>
            <person name="Simkova H."/>
            <person name="Schulze-Lefert P."/>
            <person name="Spanu P.D."/>
            <person name="Bruggmann R."/>
            <person name="Amselem J."/>
            <person name="Quesneville H."/>
            <person name="Ver Loren van Themaat E."/>
            <person name="Paape T."/>
            <person name="Shimizu K.K."/>
            <person name="Keller B."/>
        </authorList>
    </citation>
    <scope>NUCLEOTIDE SEQUENCE [LARGE SCALE GENOMIC DNA]</scope>
    <source>
        <strain evidence="3">96224</strain>
    </source>
</reference>
<sequence length="155" mass="18578">MRFTCIAIIFQGASICTKILATYHSSHIHEAKKVFKCDGYNIAQWGYSRSEWEEFWDDDTRATLYEKHGELVTNFQDTRVVQFYDEDNGGYKYFDLTTEWLRYETELHTIDVQHIIAIDRQGRACAMIMRKTMYRIDFWCKEIPRITYELCEIEP</sequence>
<dbReference type="HOGENOM" id="CLU_127756_0_1_1"/>